<dbReference type="AlphaFoldDB" id="A0A5R8M6K5"/>
<accession>A0A5R8M6K5</accession>
<name>A0A5R8M6K5_9GAMM</name>
<dbReference type="RefSeq" id="WP_138182950.1">
    <property type="nucleotide sequence ID" value="NZ_VBUI01000049.1"/>
</dbReference>
<proteinExistence type="predicted"/>
<keyword evidence="2" id="KW-1185">Reference proteome</keyword>
<reference evidence="1 2" key="1">
    <citation type="journal article" date="2007" name="Int. J. Syst. Evol. Microbiol.">
        <title>Halomonas saccharevitans sp. nov., Halomonas arcis sp. nov. and Halomonas subterranea sp. nov., halophilic bacteria isolated from hypersaline environments of China.</title>
        <authorList>
            <person name="Xu X.W."/>
            <person name="Wu Y.H."/>
            <person name="Zhou Z."/>
            <person name="Wang C.S."/>
            <person name="Zhou Y.G."/>
            <person name="Zhang H.B."/>
            <person name="Wang Y."/>
            <person name="Wu M."/>
        </authorList>
    </citation>
    <scope>NUCLEOTIDE SEQUENCE [LARGE SCALE GENOMIC DNA]</scope>
    <source>
        <strain evidence="1 2">TBZ3</strain>
    </source>
</reference>
<organism evidence="1 2">
    <name type="scientific">Halomonas urmiana</name>
    <dbReference type="NCBI Taxonomy" id="490901"/>
    <lineage>
        <taxon>Bacteria</taxon>
        <taxon>Pseudomonadati</taxon>
        <taxon>Pseudomonadota</taxon>
        <taxon>Gammaproteobacteria</taxon>
        <taxon>Oceanospirillales</taxon>
        <taxon>Halomonadaceae</taxon>
        <taxon>Halomonas</taxon>
    </lineage>
</organism>
<sequence>MGTINGVDFDRVLDDAVKAAKAVVNDNWDEVKEIVENIGKGLINDVSFVAKKKLSGEFNEEDAKVFIDDQKMLARIRLRSVAIITLQLSERIWNAIANVFRVAINSAIGWDVL</sequence>
<comment type="caution">
    <text evidence="1">The sequence shown here is derived from an EMBL/GenBank/DDBJ whole genome shotgun (WGS) entry which is preliminary data.</text>
</comment>
<evidence type="ECO:0000313" key="2">
    <source>
        <dbReference type="Proteomes" id="UP000306973"/>
    </source>
</evidence>
<evidence type="ECO:0000313" key="1">
    <source>
        <dbReference type="EMBL" id="TLF45105.1"/>
    </source>
</evidence>
<dbReference type="EMBL" id="VBUI01000049">
    <property type="protein sequence ID" value="TLF45105.1"/>
    <property type="molecule type" value="Genomic_DNA"/>
</dbReference>
<dbReference type="OrthoDB" id="7031057at2"/>
<dbReference type="Proteomes" id="UP000306973">
    <property type="component" value="Unassembled WGS sequence"/>
</dbReference>
<protein>
    <submittedName>
        <fullName evidence="1">Uncharacterized protein</fullName>
    </submittedName>
</protein>
<gene>
    <name evidence="1" type="ORF">FEI13_18385</name>
</gene>